<sequence>MAAREQALRVLVVDDEALARSRLTNLLKRDPQVGEIFEAQNGLAAIDLIEAEHPDVVFLDVQMPQLDGFGVIEALGAENMPQTIFVTAYDRYAVRAFEADAADYLVKPFADERFEQSMTRVKSRLATAQPMQLGPNIRDVAGGGALWTRLVVRVGGVVRLISIEEIDWIEAANVYVNLHVGPQEFLYRIALSHLATKLDPLRFVRIHRSAIVNIERIKELEPIGQGEFEVVLANGNRLHLSKTYRMELEKRLGQSL</sequence>
<dbReference type="Gene3D" id="2.40.50.1020">
    <property type="entry name" value="LytTr DNA-binding domain"/>
    <property type="match status" value="1"/>
</dbReference>
<dbReference type="InterPro" id="IPR046947">
    <property type="entry name" value="LytR-like"/>
</dbReference>
<dbReference type="Pfam" id="PF00072">
    <property type="entry name" value="Response_reg"/>
    <property type="match status" value="1"/>
</dbReference>
<dbReference type="InterPro" id="IPR007492">
    <property type="entry name" value="LytTR_DNA-bd_dom"/>
</dbReference>
<keyword evidence="4" id="KW-0238">DNA-binding</keyword>
<evidence type="ECO:0000256" key="1">
    <source>
        <dbReference type="PROSITE-ProRule" id="PRU00169"/>
    </source>
</evidence>
<proteinExistence type="predicted"/>
<dbReference type="SMART" id="SM00448">
    <property type="entry name" value="REC"/>
    <property type="match status" value="1"/>
</dbReference>
<feature type="domain" description="Response regulatory" evidence="2">
    <location>
        <begin position="9"/>
        <end position="122"/>
    </location>
</feature>
<dbReference type="GO" id="GO:0003677">
    <property type="term" value="F:DNA binding"/>
    <property type="evidence" value="ECO:0007669"/>
    <property type="project" value="UniProtKB-KW"/>
</dbReference>
<dbReference type="Proteomes" id="UP001499951">
    <property type="component" value="Unassembled WGS sequence"/>
</dbReference>
<dbReference type="Pfam" id="PF04397">
    <property type="entry name" value="LytTR"/>
    <property type="match status" value="1"/>
</dbReference>
<dbReference type="SUPFAM" id="SSF52172">
    <property type="entry name" value="CheY-like"/>
    <property type="match status" value="1"/>
</dbReference>
<evidence type="ECO:0000259" key="2">
    <source>
        <dbReference type="PROSITE" id="PS50110"/>
    </source>
</evidence>
<protein>
    <submittedName>
        <fullName evidence="4">LytTR family DNA-binding domain-containing protein</fullName>
    </submittedName>
</protein>
<evidence type="ECO:0000313" key="5">
    <source>
        <dbReference type="Proteomes" id="UP001499951"/>
    </source>
</evidence>
<dbReference type="Gene3D" id="3.40.50.2300">
    <property type="match status" value="1"/>
</dbReference>
<dbReference type="PROSITE" id="PS50110">
    <property type="entry name" value="RESPONSE_REGULATORY"/>
    <property type="match status" value="1"/>
</dbReference>
<evidence type="ECO:0000313" key="4">
    <source>
        <dbReference type="EMBL" id="GAA0573041.1"/>
    </source>
</evidence>
<keyword evidence="5" id="KW-1185">Reference proteome</keyword>
<evidence type="ECO:0000259" key="3">
    <source>
        <dbReference type="PROSITE" id="PS50930"/>
    </source>
</evidence>
<accession>A0ABP3PT58</accession>
<keyword evidence="1" id="KW-0597">Phosphoprotein</keyword>
<organism evidence="4 5">
    <name type="scientific">Rhizomicrobium electricum</name>
    <dbReference type="NCBI Taxonomy" id="480070"/>
    <lineage>
        <taxon>Bacteria</taxon>
        <taxon>Pseudomonadati</taxon>
        <taxon>Pseudomonadota</taxon>
        <taxon>Alphaproteobacteria</taxon>
        <taxon>Micropepsales</taxon>
        <taxon>Micropepsaceae</taxon>
        <taxon>Rhizomicrobium</taxon>
    </lineage>
</organism>
<reference evidence="5" key="1">
    <citation type="journal article" date="2019" name="Int. J. Syst. Evol. Microbiol.">
        <title>The Global Catalogue of Microorganisms (GCM) 10K type strain sequencing project: providing services to taxonomists for standard genome sequencing and annotation.</title>
        <authorList>
            <consortium name="The Broad Institute Genomics Platform"/>
            <consortium name="The Broad Institute Genome Sequencing Center for Infectious Disease"/>
            <person name="Wu L."/>
            <person name="Ma J."/>
        </authorList>
    </citation>
    <scope>NUCLEOTIDE SEQUENCE [LARGE SCALE GENOMIC DNA]</scope>
    <source>
        <strain evidence="5">JCM 15089</strain>
    </source>
</reference>
<gene>
    <name evidence="4" type="ORF">GCM10008942_22200</name>
</gene>
<dbReference type="InterPro" id="IPR011006">
    <property type="entry name" value="CheY-like_superfamily"/>
</dbReference>
<name>A0ABP3PT58_9PROT</name>
<dbReference type="EMBL" id="BAAADD010000005">
    <property type="protein sequence ID" value="GAA0573041.1"/>
    <property type="molecule type" value="Genomic_DNA"/>
</dbReference>
<dbReference type="PROSITE" id="PS50930">
    <property type="entry name" value="HTH_LYTTR"/>
    <property type="match status" value="1"/>
</dbReference>
<dbReference type="SMART" id="SM00850">
    <property type="entry name" value="LytTR"/>
    <property type="match status" value="1"/>
</dbReference>
<comment type="caution">
    <text evidence="4">The sequence shown here is derived from an EMBL/GenBank/DDBJ whole genome shotgun (WGS) entry which is preliminary data.</text>
</comment>
<dbReference type="PANTHER" id="PTHR37299">
    <property type="entry name" value="TRANSCRIPTIONAL REGULATOR-RELATED"/>
    <property type="match status" value="1"/>
</dbReference>
<dbReference type="RefSeq" id="WP_166934530.1">
    <property type="nucleotide sequence ID" value="NZ_BAAADD010000005.1"/>
</dbReference>
<feature type="domain" description="HTH LytTR-type" evidence="3">
    <location>
        <begin position="150"/>
        <end position="254"/>
    </location>
</feature>
<dbReference type="PANTHER" id="PTHR37299:SF1">
    <property type="entry name" value="STAGE 0 SPORULATION PROTEIN A HOMOLOG"/>
    <property type="match status" value="1"/>
</dbReference>
<feature type="modified residue" description="4-aspartylphosphate" evidence="1">
    <location>
        <position position="60"/>
    </location>
</feature>
<dbReference type="InterPro" id="IPR001789">
    <property type="entry name" value="Sig_transdc_resp-reg_receiver"/>
</dbReference>